<comment type="similarity">
    <text evidence="3 13">Belongs to the cytochrome c oxidase subunit 5A family.</text>
</comment>
<dbReference type="InterPro" id="IPR036545">
    <property type="entry name" value="Cyt_c_oxidase_su5A/6_sf"/>
</dbReference>
<comment type="function">
    <text evidence="13">Component of the cytochrome c oxidase, the last enzyme in the mitochondrial electron transport chain which drives oxidative phosphorylation. The respiratory chain contains 3 multisubunit complexes succinate dehydrogenase (complex II, CII), ubiquinol-cytochrome c oxidoreductase (cytochrome b-c1 complex, complex III, CIII) and cytochrome c oxidase (complex IV, CIV), that cooperate to transfer electrons derived from NADH and succinate to molecular oxygen, creating an electrochemical gradient over the inner membrane that drives transmembrane transport and the ATP synthase. Cytochrome c oxidase is the component of the respiratory chain that catalyzes the reduction of oxygen to water. Electrons originating from reduced cytochrome c in the intermembrane space (IMS) are transferred via the dinuclear copper A center (CU(A)) of subunit 2 and heme A of subunit 1 to the active site in subunit 1, a binuclear center (BNC) formed by heme A3 and copper B (CU(B)). The BNC reduces molecular oxygen to 2 water molecules using 4 electrons from cytochrome c in the IMS and 4 protons from the mitochondrial matrix.</text>
</comment>
<evidence type="ECO:0000256" key="6">
    <source>
        <dbReference type="ARBA" id="ARBA00022792"/>
    </source>
</evidence>
<keyword evidence="15" id="KW-1185">Reference proteome</keyword>
<dbReference type="FunFam" id="1.25.40.40:FF:000001">
    <property type="entry name" value="Cytochrome c oxidase subunit VI"/>
    <property type="match status" value="1"/>
</dbReference>
<evidence type="ECO:0000256" key="5">
    <source>
        <dbReference type="ARBA" id="ARBA00022723"/>
    </source>
</evidence>
<keyword evidence="4 13" id="KW-0349">Heme</keyword>
<comment type="subcellular location">
    <subcellularLocation>
        <location evidence="1 13">Mitochondrion inner membrane</location>
        <topology evidence="1 13">Peripheral membrane protein</topology>
        <orientation evidence="1 13">Matrix side</orientation>
    </subcellularLocation>
</comment>
<protein>
    <recommendedName>
        <fullName evidence="11 13">Cytochrome c oxidase subunit 6, mitochondrial</fullName>
    </recommendedName>
    <alternativeName>
        <fullName evidence="12 13">Cytochrome c oxidase polypeptide VI</fullName>
    </alternativeName>
</protein>
<dbReference type="GO" id="GO:0005743">
    <property type="term" value="C:mitochondrial inner membrane"/>
    <property type="evidence" value="ECO:0007669"/>
    <property type="project" value="UniProtKB-SubCell"/>
</dbReference>
<dbReference type="InterPro" id="IPR003204">
    <property type="entry name" value="Cyt_c_oxidase_su5A/6"/>
</dbReference>
<comment type="caution">
    <text evidence="14">The sequence shown here is derived from an EMBL/GenBank/DDBJ whole genome shotgun (WGS) entry which is preliminary data.</text>
</comment>
<dbReference type="Pfam" id="PF02284">
    <property type="entry name" value="COX5A"/>
    <property type="match status" value="1"/>
</dbReference>
<keyword evidence="7 13" id="KW-0809">Transit peptide</keyword>
<evidence type="ECO:0000256" key="13">
    <source>
        <dbReference type="RuleBase" id="RU368103"/>
    </source>
</evidence>
<organism evidence="14 15">
    <name type="scientific">Coniochaeta pulveracea</name>
    <dbReference type="NCBI Taxonomy" id="177199"/>
    <lineage>
        <taxon>Eukaryota</taxon>
        <taxon>Fungi</taxon>
        <taxon>Dikarya</taxon>
        <taxon>Ascomycota</taxon>
        <taxon>Pezizomycotina</taxon>
        <taxon>Sordariomycetes</taxon>
        <taxon>Sordariomycetidae</taxon>
        <taxon>Coniochaetales</taxon>
        <taxon>Coniochaetaceae</taxon>
        <taxon>Coniochaeta</taxon>
    </lineage>
</organism>
<comment type="subunit">
    <text evidence="13">Component of the cytochrome c oxidase (complex IV, CIV), a multisubunit enzyme composed of a catalytic core of 3 subunits and several supernumerary subunits.</text>
</comment>
<evidence type="ECO:0000256" key="2">
    <source>
        <dbReference type="ARBA" id="ARBA00004673"/>
    </source>
</evidence>
<keyword evidence="5 13" id="KW-0479">Metal-binding</keyword>
<proteinExistence type="inferred from homology"/>
<keyword evidence="9 13" id="KW-0496">Mitochondrion</keyword>
<evidence type="ECO:0000256" key="1">
    <source>
        <dbReference type="ARBA" id="ARBA00004443"/>
    </source>
</evidence>
<evidence type="ECO:0000256" key="4">
    <source>
        <dbReference type="ARBA" id="ARBA00022617"/>
    </source>
</evidence>
<dbReference type="UniPathway" id="UPA00705"/>
<evidence type="ECO:0000256" key="10">
    <source>
        <dbReference type="ARBA" id="ARBA00023136"/>
    </source>
</evidence>
<dbReference type="GO" id="GO:0006123">
    <property type="term" value="P:mitochondrial electron transport, cytochrome c to oxygen"/>
    <property type="evidence" value="ECO:0007669"/>
    <property type="project" value="UniProtKB-UniRule"/>
</dbReference>
<accession>A0A420XYW7</accession>
<dbReference type="Gene3D" id="1.25.40.40">
    <property type="entry name" value="Cytochrome c oxidase, subunit Va/VI"/>
    <property type="match status" value="1"/>
</dbReference>
<evidence type="ECO:0000256" key="11">
    <source>
        <dbReference type="ARBA" id="ARBA00070174"/>
    </source>
</evidence>
<keyword evidence="8 13" id="KW-0408">Iron</keyword>
<name>A0A420XYW7_9PEZI</name>
<evidence type="ECO:0000313" key="14">
    <source>
        <dbReference type="EMBL" id="RKU40730.1"/>
    </source>
</evidence>
<dbReference type="GO" id="GO:0046872">
    <property type="term" value="F:metal ion binding"/>
    <property type="evidence" value="ECO:0007669"/>
    <property type="project" value="UniProtKB-UniRule"/>
</dbReference>
<sequence length="165" mass="18576">MASSILRIAARGSTSTFFRANTVARSQPLAARAGLLVPSLLAANSFSTTTRMRSEHQEETFEEFTARYEKEFEGVNDVFELQRNLNNAFAYDLVPSPTVLVAALKAARRVNDFPTAVRIFEGIKAKVENKGQYQQYLDELKPLREELGITLKEDLYPDADRELVN</sequence>
<evidence type="ECO:0000256" key="9">
    <source>
        <dbReference type="ARBA" id="ARBA00023128"/>
    </source>
</evidence>
<dbReference type="GO" id="GO:0045277">
    <property type="term" value="C:respiratory chain complex IV"/>
    <property type="evidence" value="ECO:0007669"/>
    <property type="project" value="UniProtKB-UniRule"/>
</dbReference>
<evidence type="ECO:0000256" key="7">
    <source>
        <dbReference type="ARBA" id="ARBA00022946"/>
    </source>
</evidence>
<dbReference type="OrthoDB" id="5778907at2759"/>
<dbReference type="SUPFAM" id="SSF48479">
    <property type="entry name" value="Cytochrome c oxidase subunit E"/>
    <property type="match status" value="1"/>
</dbReference>
<reference evidence="14 15" key="1">
    <citation type="submission" date="2018-08" db="EMBL/GenBank/DDBJ databases">
        <title>Draft genome of the lignicolous fungus Coniochaeta pulveracea.</title>
        <authorList>
            <person name="Borstlap C.J."/>
            <person name="De Witt R.N."/>
            <person name="Botha A."/>
            <person name="Volschenk H."/>
        </authorList>
    </citation>
    <scope>NUCLEOTIDE SEQUENCE [LARGE SCALE GENOMIC DNA]</scope>
    <source>
        <strain evidence="14 15">CAB683</strain>
    </source>
</reference>
<dbReference type="EMBL" id="QVQW01000093">
    <property type="protein sequence ID" value="RKU40730.1"/>
    <property type="molecule type" value="Genomic_DNA"/>
</dbReference>
<dbReference type="STRING" id="177199.A0A420XYW7"/>
<evidence type="ECO:0000313" key="15">
    <source>
        <dbReference type="Proteomes" id="UP000275385"/>
    </source>
</evidence>
<dbReference type="AlphaFoldDB" id="A0A420XYW7"/>
<comment type="pathway">
    <text evidence="2 13">Energy metabolism; oxidative phosphorylation.</text>
</comment>
<evidence type="ECO:0000256" key="8">
    <source>
        <dbReference type="ARBA" id="ARBA00023004"/>
    </source>
</evidence>
<gene>
    <name evidence="14" type="primary">COX6</name>
    <name evidence="14" type="ORF">DL546_002236</name>
</gene>
<evidence type="ECO:0000256" key="3">
    <source>
        <dbReference type="ARBA" id="ARBA00007972"/>
    </source>
</evidence>
<dbReference type="PANTHER" id="PTHR14200">
    <property type="entry name" value="CYTOCHROME C OXIDASE POLYPEPTIDE"/>
    <property type="match status" value="1"/>
</dbReference>
<dbReference type="PANTHER" id="PTHR14200:SF11">
    <property type="entry name" value="CYTOCHROME C OXIDASE SUBUNIT 5A, MITOCHONDRIAL"/>
    <property type="match status" value="1"/>
</dbReference>
<dbReference type="Proteomes" id="UP000275385">
    <property type="component" value="Unassembled WGS sequence"/>
</dbReference>
<keyword evidence="6 13" id="KW-0999">Mitochondrion inner membrane</keyword>
<keyword evidence="10 13" id="KW-0472">Membrane</keyword>
<evidence type="ECO:0000256" key="12">
    <source>
        <dbReference type="ARBA" id="ARBA00082700"/>
    </source>
</evidence>
<dbReference type="CDD" id="cd00923">
    <property type="entry name" value="Cyt_c_Oxidase_Va"/>
    <property type="match status" value="1"/>
</dbReference>